<sequence length="86" mass="9763">MSVTIGIFIVDLLNLYSLLIIIYAVLSWMGLDRRNTIIRILSTVIDPVLDPIRRLVPPIGGSIDISPVIAFFLIHLVKYAVVRIFW</sequence>
<dbReference type="PANTHER" id="PTHR33219:SF14">
    <property type="entry name" value="PROTEIN COFACTOR ASSEMBLY OF COMPLEX C SUBUNIT B CCB3, CHLOROPLASTIC-RELATED"/>
    <property type="match status" value="1"/>
</dbReference>
<dbReference type="AlphaFoldDB" id="A0A419EUF3"/>
<name>A0A419EUF3_9BACT</name>
<dbReference type="GO" id="GO:0016020">
    <property type="term" value="C:membrane"/>
    <property type="evidence" value="ECO:0007669"/>
    <property type="project" value="InterPro"/>
</dbReference>
<dbReference type="Proteomes" id="UP000285961">
    <property type="component" value="Unassembled WGS sequence"/>
</dbReference>
<keyword evidence="2" id="KW-1133">Transmembrane helix</keyword>
<feature type="transmembrane region" description="Helical" evidence="2">
    <location>
        <begin position="6"/>
        <end position="31"/>
    </location>
</feature>
<reference evidence="3 4" key="1">
    <citation type="journal article" date="2017" name="ISME J.">
        <title>Energy and carbon metabolisms in a deep terrestrial subsurface fluid microbial community.</title>
        <authorList>
            <person name="Momper L."/>
            <person name="Jungbluth S.P."/>
            <person name="Lee M.D."/>
            <person name="Amend J.P."/>
        </authorList>
    </citation>
    <scope>NUCLEOTIDE SEQUENCE [LARGE SCALE GENOMIC DNA]</scope>
    <source>
        <strain evidence="3">SURF_17</strain>
    </source>
</reference>
<accession>A0A419EUF3</accession>
<evidence type="ECO:0000256" key="1">
    <source>
        <dbReference type="ARBA" id="ARBA00010894"/>
    </source>
</evidence>
<comment type="caution">
    <text evidence="3">The sequence shown here is derived from an EMBL/GenBank/DDBJ whole genome shotgun (WGS) entry which is preliminary data.</text>
</comment>
<gene>
    <name evidence="3" type="ORF">C4532_13930</name>
</gene>
<comment type="similarity">
    <text evidence="1">Belongs to the YggT family.</text>
</comment>
<evidence type="ECO:0000313" key="3">
    <source>
        <dbReference type="EMBL" id="RJP67844.1"/>
    </source>
</evidence>
<dbReference type="EMBL" id="QZKI01000098">
    <property type="protein sequence ID" value="RJP67844.1"/>
    <property type="molecule type" value="Genomic_DNA"/>
</dbReference>
<organism evidence="3 4">
    <name type="scientific">Candidatus Abyssobacteria bacterium SURF_17</name>
    <dbReference type="NCBI Taxonomy" id="2093361"/>
    <lineage>
        <taxon>Bacteria</taxon>
        <taxon>Pseudomonadati</taxon>
        <taxon>Candidatus Hydrogenedentota</taxon>
        <taxon>Candidatus Abyssobacteria</taxon>
    </lineage>
</organism>
<keyword evidence="2" id="KW-0812">Transmembrane</keyword>
<evidence type="ECO:0000256" key="2">
    <source>
        <dbReference type="SAM" id="Phobius"/>
    </source>
</evidence>
<evidence type="ECO:0000313" key="4">
    <source>
        <dbReference type="Proteomes" id="UP000285961"/>
    </source>
</evidence>
<keyword evidence="2" id="KW-0472">Membrane</keyword>
<dbReference type="PANTHER" id="PTHR33219">
    <property type="entry name" value="YLMG HOMOLOG PROTEIN 2, CHLOROPLASTIC"/>
    <property type="match status" value="1"/>
</dbReference>
<dbReference type="InterPro" id="IPR003425">
    <property type="entry name" value="CCB3/YggT"/>
</dbReference>
<protein>
    <submittedName>
        <fullName evidence="3">YggT family protein</fullName>
    </submittedName>
</protein>
<proteinExistence type="inferred from homology"/>
<dbReference type="Pfam" id="PF02325">
    <property type="entry name" value="CCB3_YggT"/>
    <property type="match status" value="1"/>
</dbReference>